<protein>
    <submittedName>
        <fullName evidence="1">Uncharacterized protein</fullName>
    </submittedName>
</protein>
<dbReference type="AlphaFoldDB" id="B1Y286"/>
<keyword evidence="2" id="KW-1185">Reference proteome</keyword>
<gene>
    <name evidence="1" type="ordered locus">Lcho_3281</name>
</gene>
<proteinExistence type="predicted"/>
<sequence>MIDRNAAGAMGPTGQYRCTGCGFTFTNLDAWRRGGMDELPQAPPPVVQARPPLT</sequence>
<dbReference type="RefSeq" id="WP_012348286.1">
    <property type="nucleotide sequence ID" value="NC_010524.1"/>
</dbReference>
<name>B1Y286_LEPCP</name>
<dbReference type="HOGENOM" id="CLU_3044895_0_0_4"/>
<dbReference type="KEGG" id="lch:Lcho_3281"/>
<accession>B1Y286</accession>
<dbReference type="Proteomes" id="UP000001693">
    <property type="component" value="Chromosome"/>
</dbReference>
<dbReference type="STRING" id="395495.Lcho_3281"/>
<dbReference type="EMBL" id="CP001013">
    <property type="protein sequence ID" value="ACB35539.1"/>
    <property type="molecule type" value="Genomic_DNA"/>
</dbReference>
<evidence type="ECO:0000313" key="1">
    <source>
        <dbReference type="EMBL" id="ACB35539.1"/>
    </source>
</evidence>
<reference evidence="1 2" key="1">
    <citation type="submission" date="2008-03" db="EMBL/GenBank/DDBJ databases">
        <title>Complete sequence of Leptothrix cholodnii SP-6.</title>
        <authorList>
            <consortium name="US DOE Joint Genome Institute"/>
            <person name="Copeland A."/>
            <person name="Lucas S."/>
            <person name="Lapidus A."/>
            <person name="Glavina del Rio T."/>
            <person name="Dalin E."/>
            <person name="Tice H."/>
            <person name="Bruce D."/>
            <person name="Goodwin L."/>
            <person name="Pitluck S."/>
            <person name="Chertkov O."/>
            <person name="Brettin T."/>
            <person name="Detter J.C."/>
            <person name="Han C."/>
            <person name="Kuske C.R."/>
            <person name="Schmutz J."/>
            <person name="Larimer F."/>
            <person name="Land M."/>
            <person name="Hauser L."/>
            <person name="Kyrpides N."/>
            <person name="Lykidis A."/>
            <person name="Emerson D."/>
            <person name="Richardson P."/>
        </authorList>
    </citation>
    <scope>NUCLEOTIDE SEQUENCE [LARGE SCALE GENOMIC DNA]</scope>
    <source>
        <strain evidence="2">ATCC 51168 / LMG 8142 / SP-6</strain>
    </source>
</reference>
<organism evidence="1 2">
    <name type="scientific">Leptothrix cholodnii (strain ATCC 51168 / LMG 8142 / SP-6)</name>
    <name type="common">Leptothrix discophora (strain SP-6)</name>
    <dbReference type="NCBI Taxonomy" id="395495"/>
    <lineage>
        <taxon>Bacteria</taxon>
        <taxon>Pseudomonadati</taxon>
        <taxon>Pseudomonadota</taxon>
        <taxon>Betaproteobacteria</taxon>
        <taxon>Burkholderiales</taxon>
        <taxon>Sphaerotilaceae</taxon>
        <taxon>Leptothrix</taxon>
    </lineage>
</organism>
<evidence type="ECO:0000313" key="2">
    <source>
        <dbReference type="Proteomes" id="UP000001693"/>
    </source>
</evidence>